<geneLocation type="mitochondrion" evidence="20"/>
<evidence type="ECO:0000256" key="4">
    <source>
        <dbReference type="ARBA" id="ARBA00012944"/>
    </source>
</evidence>
<evidence type="ECO:0000256" key="12">
    <source>
        <dbReference type="ARBA" id="ARBA00022989"/>
    </source>
</evidence>
<reference evidence="20" key="1">
    <citation type="submission" date="2017-03" db="EMBL/GenBank/DDBJ databases">
        <authorList>
            <person name="Afonso C.L."/>
            <person name="Miller P.J."/>
            <person name="Scott M.A."/>
            <person name="Spackman E."/>
            <person name="Goraichik I."/>
            <person name="Dimitrov K.M."/>
            <person name="Suarez D.L."/>
            <person name="Swayne D.E."/>
        </authorList>
    </citation>
    <scope>NUCLEOTIDE SEQUENCE</scope>
</reference>
<comment type="subcellular location">
    <subcellularLocation>
        <location evidence="2 18">Mitochondrion inner membrane</location>
        <topology evidence="2 18">Multi-pass membrane protein</topology>
    </subcellularLocation>
</comment>
<evidence type="ECO:0000256" key="11">
    <source>
        <dbReference type="ARBA" id="ARBA00022982"/>
    </source>
</evidence>
<dbReference type="PRINTS" id="PR01436">
    <property type="entry name" value="NADHDHGNASE2"/>
</dbReference>
<comment type="function">
    <text evidence="1">Core subunit of the mitochondrial membrane respiratory chain NADH dehydrogenase (Complex I) that is believed to belong to the minimal assembly required for catalysis. Complex I functions in the transfer of electrons from NADH to the respiratory chain. The immediate electron acceptor for the enzyme is believed to be ubiquinone.</text>
</comment>
<evidence type="ECO:0000256" key="2">
    <source>
        <dbReference type="ARBA" id="ARBA00004448"/>
    </source>
</evidence>
<evidence type="ECO:0000313" key="20">
    <source>
        <dbReference type="EMBL" id="AWH61904.1"/>
    </source>
</evidence>
<keyword evidence="13 18" id="KW-0520">NAD</keyword>
<evidence type="ECO:0000256" key="9">
    <source>
        <dbReference type="ARBA" id="ARBA00022792"/>
    </source>
</evidence>
<keyword evidence="8 18" id="KW-0812">Transmembrane</keyword>
<evidence type="ECO:0000256" key="13">
    <source>
        <dbReference type="ARBA" id="ARBA00023027"/>
    </source>
</evidence>
<dbReference type="PANTHER" id="PTHR46552:SF1">
    <property type="entry name" value="NADH-UBIQUINONE OXIDOREDUCTASE CHAIN 2"/>
    <property type="match status" value="1"/>
</dbReference>
<dbReference type="EC" id="7.1.1.2" evidence="4 18"/>
<feature type="transmembrane region" description="Helical" evidence="18">
    <location>
        <begin position="225"/>
        <end position="247"/>
    </location>
</feature>
<keyword evidence="10 18" id="KW-1278">Translocase</keyword>
<evidence type="ECO:0000256" key="16">
    <source>
        <dbReference type="ARBA" id="ARBA00023136"/>
    </source>
</evidence>
<dbReference type="PANTHER" id="PTHR46552">
    <property type="entry name" value="NADH-UBIQUINONE OXIDOREDUCTASE CHAIN 2"/>
    <property type="match status" value="1"/>
</dbReference>
<dbReference type="InterPro" id="IPR050175">
    <property type="entry name" value="Complex_I_Subunit_2"/>
</dbReference>
<keyword evidence="11 18" id="KW-0249">Electron transport</keyword>
<feature type="domain" description="NADH:quinone oxidoreductase/Mrp antiporter transmembrane" evidence="19">
    <location>
        <begin position="24"/>
        <end position="271"/>
    </location>
</feature>
<feature type="transmembrane region" description="Helical" evidence="18">
    <location>
        <begin position="135"/>
        <end position="155"/>
    </location>
</feature>
<keyword evidence="15 18" id="KW-0496">Mitochondrion</keyword>
<dbReference type="InterPro" id="IPR003917">
    <property type="entry name" value="NADH_UbQ_OxRdtase_chain2"/>
</dbReference>
<dbReference type="Pfam" id="PF00361">
    <property type="entry name" value="Proton_antipo_M"/>
    <property type="match status" value="1"/>
</dbReference>
<evidence type="ECO:0000259" key="19">
    <source>
        <dbReference type="Pfam" id="PF00361"/>
    </source>
</evidence>
<evidence type="ECO:0000256" key="1">
    <source>
        <dbReference type="ARBA" id="ARBA00003257"/>
    </source>
</evidence>
<evidence type="ECO:0000256" key="18">
    <source>
        <dbReference type="RuleBase" id="RU003403"/>
    </source>
</evidence>
<comment type="catalytic activity">
    <reaction evidence="17 18">
        <text>a ubiquinone + NADH + 5 H(+)(in) = a ubiquinol + NAD(+) + 4 H(+)(out)</text>
        <dbReference type="Rhea" id="RHEA:29091"/>
        <dbReference type="Rhea" id="RHEA-COMP:9565"/>
        <dbReference type="Rhea" id="RHEA-COMP:9566"/>
        <dbReference type="ChEBI" id="CHEBI:15378"/>
        <dbReference type="ChEBI" id="CHEBI:16389"/>
        <dbReference type="ChEBI" id="CHEBI:17976"/>
        <dbReference type="ChEBI" id="CHEBI:57540"/>
        <dbReference type="ChEBI" id="CHEBI:57945"/>
        <dbReference type="EC" id="7.1.1.2"/>
    </reaction>
</comment>
<dbReference type="GO" id="GO:0006120">
    <property type="term" value="P:mitochondrial electron transport, NADH to ubiquinone"/>
    <property type="evidence" value="ECO:0007669"/>
    <property type="project" value="InterPro"/>
</dbReference>
<accession>A0A343X9N9</accession>
<keyword evidence="9 18" id="KW-0999">Mitochondrion inner membrane</keyword>
<dbReference type="InterPro" id="IPR001750">
    <property type="entry name" value="ND/Mrp_TM"/>
</dbReference>
<comment type="similarity">
    <text evidence="3 18">Belongs to the complex I subunit 2 family.</text>
</comment>
<proteinExistence type="inferred from homology"/>
<evidence type="ECO:0000256" key="5">
    <source>
        <dbReference type="ARBA" id="ARBA00021008"/>
    </source>
</evidence>
<dbReference type="EMBL" id="KY752061">
    <property type="protein sequence ID" value="AWH61904.1"/>
    <property type="molecule type" value="Genomic_DNA"/>
</dbReference>
<evidence type="ECO:0000256" key="10">
    <source>
        <dbReference type="ARBA" id="ARBA00022967"/>
    </source>
</evidence>
<name>A0A343X9N9_CICVR</name>
<sequence>MFVNSSKFLFVSSMIVGVMVSICSNNWFMIWSGLEISMMSFIPLMSGFNMLSSESMLKYFLVQSLSSSVLLLGMIFTLLGLKNMTLFMVFGISMKLGLAPFHNWMLVMVDGLSYQCNFILLSIMKISPLTLISYLNYNLNILIILSLIVGSIFGLNQSSIRKILSFSSIYNLSFMISSISYNSMWLGYLFIYSLMLLCVISFFSKFNINYINQVIMNEISIMMKISIWVVLLSMAGLPPMVGFVMKLMIFEFLINHNEIMILALMIITSMLINFYYMRLMYLCLMFSSLEFKWNKNIIMNNTLIYLVANVFLTTVLLMYKVML</sequence>
<evidence type="ECO:0000256" key="17">
    <source>
        <dbReference type="ARBA" id="ARBA00049551"/>
    </source>
</evidence>
<keyword evidence="12 18" id="KW-1133">Transmembrane helix</keyword>
<keyword evidence="14 18" id="KW-0830">Ubiquinone</keyword>
<feature type="transmembrane region" description="Helical" evidence="18">
    <location>
        <begin position="7"/>
        <end position="28"/>
    </location>
</feature>
<feature type="transmembrane region" description="Helical" evidence="18">
    <location>
        <begin position="59"/>
        <end position="81"/>
    </location>
</feature>
<evidence type="ECO:0000256" key="15">
    <source>
        <dbReference type="ARBA" id="ARBA00023128"/>
    </source>
</evidence>
<protein>
    <recommendedName>
        <fullName evidence="5 18">NADH-ubiquinone oxidoreductase chain 2</fullName>
        <ecNumber evidence="4 18">7.1.1.2</ecNumber>
    </recommendedName>
</protein>
<feature type="transmembrane region" description="Helical" evidence="18">
    <location>
        <begin position="185"/>
        <end position="204"/>
    </location>
</feature>
<dbReference type="AlphaFoldDB" id="A0A343X9N9"/>
<dbReference type="GO" id="GO:0005743">
    <property type="term" value="C:mitochondrial inner membrane"/>
    <property type="evidence" value="ECO:0007669"/>
    <property type="project" value="UniProtKB-SubCell"/>
</dbReference>
<evidence type="ECO:0000256" key="3">
    <source>
        <dbReference type="ARBA" id="ARBA00007012"/>
    </source>
</evidence>
<keyword evidence="7 18" id="KW-0679">Respiratory chain</keyword>
<evidence type="ECO:0000256" key="14">
    <source>
        <dbReference type="ARBA" id="ARBA00023075"/>
    </source>
</evidence>
<keyword evidence="6" id="KW-0813">Transport</keyword>
<comment type="function">
    <text evidence="18">Core subunit of the mitochondrial membrane respiratory chain NADH dehydrogenase (Complex I) which catalyzes electron transfer from NADH through the respiratory chain, using ubiquinone as an electron acceptor. Essential for the catalytic activity and assembly of complex I.</text>
</comment>
<evidence type="ECO:0000256" key="8">
    <source>
        <dbReference type="ARBA" id="ARBA00022692"/>
    </source>
</evidence>
<evidence type="ECO:0000256" key="6">
    <source>
        <dbReference type="ARBA" id="ARBA00022448"/>
    </source>
</evidence>
<organism evidence="20">
    <name type="scientific">Cicadella viridis</name>
    <name type="common">Green leafhopper</name>
    <dbReference type="NCBI Taxonomy" id="36150"/>
    <lineage>
        <taxon>Eukaryota</taxon>
        <taxon>Metazoa</taxon>
        <taxon>Ecdysozoa</taxon>
        <taxon>Arthropoda</taxon>
        <taxon>Hexapoda</taxon>
        <taxon>Insecta</taxon>
        <taxon>Pterygota</taxon>
        <taxon>Neoptera</taxon>
        <taxon>Paraneoptera</taxon>
        <taxon>Hemiptera</taxon>
        <taxon>Auchenorrhyncha</taxon>
        <taxon>Membracoidea</taxon>
        <taxon>Cicadellidae</taxon>
        <taxon>Cicadellinae</taxon>
        <taxon>Cicadellini</taxon>
        <taxon>Cicadella</taxon>
    </lineage>
</organism>
<feature type="transmembrane region" description="Helical" evidence="18">
    <location>
        <begin position="259"/>
        <end position="276"/>
    </location>
</feature>
<evidence type="ECO:0000256" key="7">
    <source>
        <dbReference type="ARBA" id="ARBA00022660"/>
    </source>
</evidence>
<gene>
    <name evidence="20" type="primary">ND2</name>
</gene>
<keyword evidence="16 18" id="KW-0472">Membrane</keyword>
<feature type="transmembrane region" description="Helical" evidence="18">
    <location>
        <begin position="297"/>
        <end position="319"/>
    </location>
</feature>
<dbReference type="GO" id="GO:0008137">
    <property type="term" value="F:NADH dehydrogenase (ubiquinone) activity"/>
    <property type="evidence" value="ECO:0007669"/>
    <property type="project" value="UniProtKB-EC"/>
</dbReference>